<dbReference type="RefSeq" id="WP_262988911.1">
    <property type="nucleotide sequence ID" value="NZ_JAOTEN010000001.1"/>
</dbReference>
<dbReference type="EMBL" id="JAOTEN010000001">
    <property type="protein sequence ID" value="MCU7613061.1"/>
    <property type="molecule type" value="Genomic_DNA"/>
</dbReference>
<reference evidence="2" key="1">
    <citation type="submission" date="2023-07" db="EMBL/GenBank/DDBJ databases">
        <title>Chryseobacterium sp. GMJ5 Genome sequencing and assembly.</title>
        <authorList>
            <person name="Jung Y."/>
        </authorList>
    </citation>
    <scope>NUCLEOTIDE SEQUENCE [LARGE SCALE GENOMIC DNA]</scope>
    <source>
        <strain evidence="2">GMJ5</strain>
    </source>
</reference>
<evidence type="ECO:0000313" key="1">
    <source>
        <dbReference type="EMBL" id="MCU7613061.1"/>
    </source>
</evidence>
<accession>A0ABT2VSU0</accession>
<dbReference type="Proteomes" id="UP001208114">
    <property type="component" value="Unassembled WGS sequence"/>
</dbReference>
<evidence type="ECO:0000313" key="2">
    <source>
        <dbReference type="Proteomes" id="UP001208114"/>
    </source>
</evidence>
<protein>
    <recommendedName>
        <fullName evidence="3">Peptidase M12A domain-containing protein</fullName>
    </recommendedName>
</protein>
<sequence length="443" mass="50371">MRTRIVKGKIFESIEKDYNLYSEKDIVFNAAERVEEKGGSKGVSYGSASKPPPPTTKAKCVIHFRPDQKYKDSPSFGFDWIKVADTGYAGDVWYLNYVGKYRNPADATKLQQIYDNGVFKKSAAEFTKISSTFEKLLLEAKKNAGKSDYMYYVPKMTLRKNKEASLILKIKIDESPKELKFEYDKAVFEIIDYKNDEIHDKSKGSRTIPIKIKCKGVFNVQKSITILADKQVCGKLNVLPNNFSYNIKTVFVTITTKINGTVQTGTVSAAEKIKLKQVLAQSYVESTAEEDSLDLTGFFTSTWFNWWFTQKGQVKTHELHKYLNEKIHAKDSKYKNYYKVYVFGSASGGLNGIAEDVGHVKSAIVFPGRISSDPSMGSSVHEILHAIGLYHTFDNDSGFTFERAVLDNVMDYSHWNHINRISTTHWQWKLLQNNLSGYKIPVK</sequence>
<proteinExistence type="predicted"/>
<name>A0ABT2VSU0_9FLAO</name>
<keyword evidence="2" id="KW-1185">Reference proteome</keyword>
<evidence type="ECO:0008006" key="3">
    <source>
        <dbReference type="Google" id="ProtNLM"/>
    </source>
</evidence>
<dbReference type="SUPFAM" id="SSF55486">
    <property type="entry name" value="Metalloproteases ('zincins'), catalytic domain"/>
    <property type="match status" value="1"/>
</dbReference>
<gene>
    <name evidence="1" type="ORF">N0B16_01280</name>
</gene>
<comment type="caution">
    <text evidence="1">The sequence shown here is derived from an EMBL/GenBank/DDBJ whole genome shotgun (WGS) entry which is preliminary data.</text>
</comment>
<organism evidence="1 2">
    <name type="scientific">Chryseobacterium gilvum</name>
    <dbReference type="NCBI Taxonomy" id="2976534"/>
    <lineage>
        <taxon>Bacteria</taxon>
        <taxon>Pseudomonadati</taxon>
        <taxon>Bacteroidota</taxon>
        <taxon>Flavobacteriia</taxon>
        <taxon>Flavobacteriales</taxon>
        <taxon>Weeksellaceae</taxon>
        <taxon>Chryseobacterium group</taxon>
        <taxon>Chryseobacterium</taxon>
    </lineage>
</organism>